<proteinExistence type="predicted"/>
<feature type="region of interest" description="Disordered" evidence="1">
    <location>
        <begin position="1"/>
        <end position="42"/>
    </location>
</feature>
<dbReference type="EMBL" id="CABFNS010000664">
    <property type="protein sequence ID" value="VUC22623.1"/>
    <property type="molecule type" value="Genomic_DNA"/>
</dbReference>
<keyword evidence="3" id="KW-1185">Reference proteome</keyword>
<dbReference type="Proteomes" id="UP000766486">
    <property type="component" value="Unassembled WGS sequence"/>
</dbReference>
<comment type="caution">
    <text evidence="2">The sequence shown here is derived from an EMBL/GenBank/DDBJ whole genome shotgun (WGS) entry which is preliminary data.</text>
</comment>
<protein>
    <submittedName>
        <fullName evidence="2">Uncharacterized protein</fullName>
    </submittedName>
</protein>
<name>A0ABY6TVC6_BIOOC</name>
<evidence type="ECO:0000313" key="3">
    <source>
        <dbReference type="Proteomes" id="UP000766486"/>
    </source>
</evidence>
<organism evidence="2 3">
    <name type="scientific">Bionectria ochroleuca</name>
    <name type="common">Gliocladium roseum</name>
    <dbReference type="NCBI Taxonomy" id="29856"/>
    <lineage>
        <taxon>Eukaryota</taxon>
        <taxon>Fungi</taxon>
        <taxon>Dikarya</taxon>
        <taxon>Ascomycota</taxon>
        <taxon>Pezizomycotina</taxon>
        <taxon>Sordariomycetes</taxon>
        <taxon>Hypocreomycetidae</taxon>
        <taxon>Hypocreales</taxon>
        <taxon>Bionectriaceae</taxon>
        <taxon>Clonostachys</taxon>
    </lineage>
</organism>
<gene>
    <name evidence="2" type="ORF">CLO192961_LOCUS90457</name>
</gene>
<evidence type="ECO:0000313" key="2">
    <source>
        <dbReference type="EMBL" id="VUC22623.1"/>
    </source>
</evidence>
<evidence type="ECO:0000256" key="1">
    <source>
        <dbReference type="SAM" id="MobiDB-lite"/>
    </source>
</evidence>
<accession>A0ABY6TVC6</accession>
<reference evidence="2 3" key="1">
    <citation type="submission" date="2019-06" db="EMBL/GenBank/DDBJ databases">
        <authorList>
            <person name="Broberg M."/>
        </authorList>
    </citation>
    <scope>NUCLEOTIDE SEQUENCE [LARGE SCALE GENOMIC DNA]</scope>
</reference>
<sequence length="66" mass="7036">MASEAPDITEKTAEPAPSGSAPLNSQPAPDTEEVDAVAIPPERLPTRKDVPLRELLSKIDDYAPII</sequence>
<feature type="non-terminal residue" evidence="2">
    <location>
        <position position="66"/>
    </location>
</feature>